<keyword evidence="1" id="KW-1133">Transmembrane helix</keyword>
<dbReference type="EMBL" id="JRAA01000001">
    <property type="protein sequence ID" value="KHF25621.1"/>
    <property type="molecule type" value="Genomic_DNA"/>
</dbReference>
<feature type="transmembrane region" description="Helical" evidence="1">
    <location>
        <begin position="96"/>
        <end position="112"/>
    </location>
</feature>
<feature type="transmembrane region" description="Helical" evidence="1">
    <location>
        <begin position="31"/>
        <end position="48"/>
    </location>
</feature>
<protein>
    <submittedName>
        <fullName evidence="2">Uncharacterized protein</fullName>
    </submittedName>
</protein>
<keyword evidence="1" id="KW-0812">Transmembrane</keyword>
<dbReference type="AlphaFoldDB" id="A0A0B0HDT4"/>
<feature type="transmembrane region" description="Helical" evidence="1">
    <location>
        <begin position="69"/>
        <end position="90"/>
    </location>
</feature>
<name>A0A0B0HDT4_SOVGS</name>
<organism evidence="2 4">
    <name type="scientific">Solemya velum gill symbiont</name>
    <dbReference type="NCBI Taxonomy" id="2340"/>
    <lineage>
        <taxon>Bacteria</taxon>
        <taxon>Pseudomonadati</taxon>
        <taxon>Pseudomonadota</taxon>
        <taxon>Gammaproteobacteria</taxon>
        <taxon>sulfur-oxidizing symbionts</taxon>
    </lineage>
</organism>
<dbReference type="Proteomes" id="UP000030856">
    <property type="component" value="Unassembled WGS sequence"/>
</dbReference>
<evidence type="ECO:0000256" key="1">
    <source>
        <dbReference type="SAM" id="Phobius"/>
    </source>
</evidence>
<gene>
    <name evidence="3" type="ORF">BOV88_03775</name>
    <name evidence="2" type="ORF">JV46_18180</name>
</gene>
<reference evidence="3 5" key="2">
    <citation type="submission" date="2016-11" db="EMBL/GenBank/DDBJ databases">
        <title>Mixed transmission modes and dynamic genome evolution in an obligate animal-bacterial symbiosis.</title>
        <authorList>
            <person name="Russell S.L."/>
            <person name="Corbett-Detig R.B."/>
            <person name="Cavanaugh C.M."/>
        </authorList>
    </citation>
    <scope>NUCLEOTIDE SEQUENCE [LARGE SCALE GENOMIC DNA]</scope>
    <source>
        <strain evidence="3">MA-KB16</strain>
    </source>
</reference>
<dbReference type="EMBL" id="MPNX01000003">
    <property type="protein sequence ID" value="OOY35766.1"/>
    <property type="molecule type" value="Genomic_DNA"/>
</dbReference>
<proteinExistence type="predicted"/>
<comment type="caution">
    <text evidence="2">The sequence shown here is derived from an EMBL/GenBank/DDBJ whole genome shotgun (WGS) entry which is preliminary data.</text>
</comment>
<evidence type="ECO:0000313" key="2">
    <source>
        <dbReference type="EMBL" id="KHF25621.1"/>
    </source>
</evidence>
<dbReference type="Proteomes" id="UP000190962">
    <property type="component" value="Unassembled WGS sequence"/>
</dbReference>
<reference evidence="2 4" key="1">
    <citation type="journal article" date="2014" name="BMC Genomics">
        <title>The genome of the intracellular bacterium of the coastal bivalve, Solemya velum: a blueprint for thriving in and out of symbiosis.</title>
        <authorList>
            <person name="Dmytrenko O."/>
            <person name="Russell S.L."/>
            <person name="Loo W.T."/>
            <person name="Fontanez K.M."/>
            <person name="Liao L."/>
            <person name="Roeselers G."/>
            <person name="Sharma R."/>
            <person name="Stewart F.J."/>
            <person name="Newton I.L."/>
            <person name="Woyke T."/>
            <person name="Wu D."/>
            <person name="Lang J.M."/>
            <person name="Eisen J.A."/>
            <person name="Cavanaugh C.M."/>
        </authorList>
    </citation>
    <scope>NUCLEOTIDE SEQUENCE [LARGE SCALE GENOMIC DNA]</scope>
    <source>
        <strain evidence="2 4">WH</strain>
    </source>
</reference>
<sequence>MLPRFYNELIPYICIWGGIGITLATQPGLTHLFAIVLYLAGSLIWLMRSNARRKDSQNSKQVSQRRWKIPFLLYEPYPFLLLAGALWIAAYTSMPLVFVSPVIAAYATFLLWKRVINRGHGWFNFNEKNKSGK</sequence>
<evidence type="ECO:0000313" key="3">
    <source>
        <dbReference type="EMBL" id="OOY35766.1"/>
    </source>
</evidence>
<feature type="transmembrane region" description="Helical" evidence="1">
    <location>
        <begin position="9"/>
        <end position="25"/>
    </location>
</feature>
<evidence type="ECO:0000313" key="5">
    <source>
        <dbReference type="Proteomes" id="UP000190962"/>
    </source>
</evidence>
<keyword evidence="1" id="KW-0472">Membrane</keyword>
<accession>A0A0B0HDT4</accession>
<keyword evidence="4" id="KW-1185">Reference proteome</keyword>
<evidence type="ECO:0000313" key="4">
    <source>
        <dbReference type="Proteomes" id="UP000030856"/>
    </source>
</evidence>